<organism evidence="2 3">
    <name type="scientific">Polarella glacialis</name>
    <name type="common">Dinoflagellate</name>
    <dbReference type="NCBI Taxonomy" id="89957"/>
    <lineage>
        <taxon>Eukaryota</taxon>
        <taxon>Sar</taxon>
        <taxon>Alveolata</taxon>
        <taxon>Dinophyceae</taxon>
        <taxon>Suessiales</taxon>
        <taxon>Suessiaceae</taxon>
        <taxon>Polarella</taxon>
    </lineage>
</organism>
<name>A0A813E9M0_POLGL</name>
<feature type="region of interest" description="Disordered" evidence="1">
    <location>
        <begin position="58"/>
        <end position="89"/>
    </location>
</feature>
<dbReference type="AlphaFoldDB" id="A0A813E9M0"/>
<gene>
    <name evidence="2" type="ORF">PGLA1383_LOCUS13169</name>
</gene>
<evidence type="ECO:0000313" key="2">
    <source>
        <dbReference type="EMBL" id="CAE8594642.1"/>
    </source>
</evidence>
<evidence type="ECO:0000256" key="1">
    <source>
        <dbReference type="SAM" id="MobiDB-lite"/>
    </source>
</evidence>
<proteinExistence type="predicted"/>
<sequence>MTAQFHSNNNYLYLAATRLMTAQFHPSKSAPTARSWRHGALIVLVLLLRVDWPHQQRAMPPGVRIGPGKGSSLASDARKRSNAEEADRKLGKELQDKYRVFVTAAEGLNRGDYVKLRNDDWELLQRELDAFCNLDQNYASQWDDTMKDMVKKGFRIIHACGDTGQVIIDSLPGAQGCRALRESPWSKRFCYYDDNGSDWMLPATALQRVSMEGRCPKDHVLREVRLEWHQGYVHTRTCTVCSQSIPRSDARHNCNSCDCNVCSTCFRSKAKESLAGNLLTKRFADLTEN</sequence>
<feature type="compositionally biased region" description="Basic and acidic residues" evidence="1">
    <location>
        <begin position="76"/>
        <end position="89"/>
    </location>
</feature>
<comment type="caution">
    <text evidence="2">The sequence shown here is derived from an EMBL/GenBank/DDBJ whole genome shotgun (WGS) entry which is preliminary data.</text>
</comment>
<reference evidence="2" key="1">
    <citation type="submission" date="2021-02" db="EMBL/GenBank/DDBJ databases">
        <authorList>
            <person name="Dougan E. K."/>
            <person name="Rhodes N."/>
            <person name="Thang M."/>
            <person name="Chan C."/>
        </authorList>
    </citation>
    <scope>NUCLEOTIDE SEQUENCE</scope>
</reference>
<protein>
    <submittedName>
        <fullName evidence="2">Uncharacterized protein</fullName>
    </submittedName>
</protein>
<evidence type="ECO:0000313" key="3">
    <source>
        <dbReference type="Proteomes" id="UP000654075"/>
    </source>
</evidence>
<dbReference type="Proteomes" id="UP000654075">
    <property type="component" value="Unassembled WGS sequence"/>
</dbReference>
<keyword evidence="3" id="KW-1185">Reference proteome</keyword>
<dbReference type="EMBL" id="CAJNNV010007219">
    <property type="protein sequence ID" value="CAE8594642.1"/>
    <property type="molecule type" value="Genomic_DNA"/>
</dbReference>
<accession>A0A813E9M0</accession>